<feature type="transmembrane region" description="Helical" evidence="2">
    <location>
        <begin position="7"/>
        <end position="27"/>
    </location>
</feature>
<feature type="domain" description="Methyl-accepting transducer" evidence="3">
    <location>
        <begin position="190"/>
        <end position="422"/>
    </location>
</feature>
<dbReference type="KEGG" id="mpz:Marpi_2022"/>
<keyword evidence="2" id="KW-0472">Membrane</keyword>
<dbReference type="HOGENOM" id="CLU_639046_0_0_0"/>
<dbReference type="CDD" id="cd12912">
    <property type="entry name" value="PDC2_MCP_like"/>
    <property type="match status" value="1"/>
</dbReference>
<reference evidence="5" key="2">
    <citation type="submission" date="2012-01" db="EMBL/GenBank/DDBJ databases">
        <title>Complete sequence of chromosome of Marinitoga piezophila KA3.</title>
        <authorList>
            <person name="Lucas S."/>
            <person name="Han J."/>
            <person name="Lapidus A."/>
            <person name="Cheng J.-F."/>
            <person name="Goodwin L."/>
            <person name="Pitluck S."/>
            <person name="Peters L."/>
            <person name="Mikhailova N."/>
            <person name="Teshima H."/>
            <person name="Detter J.C."/>
            <person name="Han C."/>
            <person name="Tapia R."/>
            <person name="Land M."/>
            <person name="Hauser L."/>
            <person name="Kyrpides N."/>
            <person name="Ivanova N."/>
            <person name="Pagani I."/>
            <person name="Jebbar M."/>
            <person name="Vannier P."/>
            <person name="Oger P."/>
            <person name="Cario A."/>
            <person name="Bartlett D."/>
            <person name="Noll K.M."/>
            <person name="Woyke T."/>
        </authorList>
    </citation>
    <scope>NUCLEOTIDE SEQUENCE [LARGE SCALE GENOMIC DNA]</scope>
    <source>
        <strain evidence="5">DSM 14283 / JCM 11233 / KA3</strain>
    </source>
</reference>
<dbReference type="RefSeq" id="WP_014297468.1">
    <property type="nucleotide sequence ID" value="NC_016751.1"/>
</dbReference>
<evidence type="ECO:0000256" key="1">
    <source>
        <dbReference type="PROSITE-ProRule" id="PRU00284"/>
    </source>
</evidence>
<evidence type="ECO:0000313" key="4">
    <source>
        <dbReference type="EMBL" id="AEX86398.1"/>
    </source>
</evidence>
<dbReference type="Gene3D" id="1.10.287.950">
    <property type="entry name" value="Methyl-accepting chemotaxis protein"/>
    <property type="match status" value="1"/>
</dbReference>
<keyword evidence="2" id="KW-0812">Transmembrane</keyword>
<evidence type="ECO:0000256" key="2">
    <source>
        <dbReference type="SAM" id="Phobius"/>
    </source>
</evidence>
<dbReference type="OrthoDB" id="44142at2"/>
<gene>
    <name evidence="4" type="ordered locus">Marpi_2022</name>
</gene>
<evidence type="ECO:0000313" key="5">
    <source>
        <dbReference type="Proteomes" id="UP000007161"/>
    </source>
</evidence>
<dbReference type="EMBL" id="CP003257">
    <property type="protein sequence ID" value="AEX86398.1"/>
    <property type="molecule type" value="Genomic_DNA"/>
</dbReference>
<dbReference type="SUPFAM" id="SSF58104">
    <property type="entry name" value="Methyl-accepting chemotaxis protein (MCP) signaling domain"/>
    <property type="match status" value="1"/>
</dbReference>
<accession>H2J728</accession>
<dbReference type="GO" id="GO:0016020">
    <property type="term" value="C:membrane"/>
    <property type="evidence" value="ECO:0007669"/>
    <property type="project" value="InterPro"/>
</dbReference>
<protein>
    <recommendedName>
        <fullName evidence="3">Methyl-accepting transducer domain-containing protein</fullName>
    </recommendedName>
</protein>
<dbReference type="AlphaFoldDB" id="H2J728"/>
<dbReference type="STRING" id="443254.Marpi_2022"/>
<keyword evidence="5" id="KW-1185">Reference proteome</keyword>
<keyword evidence="2" id="KW-1133">Transmembrane helix</keyword>
<organism evidence="4 5">
    <name type="scientific">Marinitoga piezophila (strain DSM 14283 / JCM 11233 / KA3)</name>
    <dbReference type="NCBI Taxonomy" id="443254"/>
    <lineage>
        <taxon>Bacteria</taxon>
        <taxon>Thermotogati</taxon>
        <taxon>Thermotogota</taxon>
        <taxon>Thermotogae</taxon>
        <taxon>Petrotogales</taxon>
        <taxon>Petrotogaceae</taxon>
        <taxon>Marinitoga</taxon>
    </lineage>
</organism>
<dbReference type="Gene3D" id="3.30.450.20">
    <property type="entry name" value="PAS domain"/>
    <property type="match status" value="1"/>
</dbReference>
<dbReference type="eggNOG" id="COG0840">
    <property type="taxonomic scope" value="Bacteria"/>
</dbReference>
<proteinExistence type="predicted"/>
<dbReference type="PROSITE" id="PS50111">
    <property type="entry name" value="CHEMOTAXIS_TRANSDUC_2"/>
    <property type="match status" value="1"/>
</dbReference>
<evidence type="ECO:0000259" key="3">
    <source>
        <dbReference type="PROSITE" id="PS50111"/>
    </source>
</evidence>
<dbReference type="GO" id="GO:0007165">
    <property type="term" value="P:signal transduction"/>
    <property type="evidence" value="ECO:0007669"/>
    <property type="project" value="UniProtKB-KW"/>
</dbReference>
<reference evidence="4 5" key="1">
    <citation type="journal article" date="2012" name="J. Bacteriol.">
        <title>Complete Genome Sequence of the Thermophilic, Piezophilic, Heterotrophic Bacterium Marinitoga piezophila KA3.</title>
        <authorList>
            <person name="Lucas S."/>
            <person name="Han J."/>
            <person name="Lapidus A."/>
            <person name="Cheng J.F."/>
            <person name="Goodwin L.A."/>
            <person name="Pitluck S."/>
            <person name="Peters L."/>
            <person name="Mikhailova N."/>
            <person name="Teshima H."/>
            <person name="Detter J.C."/>
            <person name="Han C."/>
            <person name="Tapia R."/>
            <person name="Land M."/>
            <person name="Hauser L."/>
            <person name="Kyrpides N.C."/>
            <person name="Ivanova N."/>
            <person name="Pagani I."/>
            <person name="Vannier P."/>
            <person name="Oger P."/>
            <person name="Bartlett D.H."/>
            <person name="Noll K.M."/>
            <person name="Woyke T."/>
            <person name="Jebbar M."/>
        </authorList>
    </citation>
    <scope>NUCLEOTIDE SEQUENCE [LARGE SCALE GENOMIC DNA]</scope>
    <source>
        <strain evidence="5">DSM 14283 / JCM 11233 / KA3</strain>
    </source>
</reference>
<dbReference type="Proteomes" id="UP000007161">
    <property type="component" value="Chromosome"/>
</dbReference>
<sequence length="429" mass="49235">MKLELKYSLAILGIFAIFFVAFFIISWDLFSNNLRTEILDSFLYSLKIERYSIKDISKITEDYFIEEFTKENSGYYYVIDEKGYAILHTDPTKVGIHIVKDAKLDDLWKYMRENDAGTYEYIFEGEKRYVSFVKITSEGKTYYLAHAITYGELFADLIKTRYYILNIFIIFMVIFFIISYYLGKWLTLAIKKQVKSIEEFSANVASFIAENSAAAAEMESVTKNTQKNINELDELIQNFASAIEEGRSELNSILNNVKSFFLNIQDMTQMTMKIADFINNLSDLNYKIKDISETVSILSINSSIETSKEEIDREGISRIADMINELAYDAKKTSRESEKVLKNIESSITSSVLLSEKTLKELSNVENSLDSIDQVVESFVNNIDTLSSFSNSTKTLIKGVLDGIKQTFEALEEIKNNIDELVNMAKKIE</sequence>
<keyword evidence="1" id="KW-0807">Transducer</keyword>
<name>H2J728_MARPK</name>
<dbReference type="InterPro" id="IPR004089">
    <property type="entry name" value="MCPsignal_dom"/>
</dbReference>
<feature type="transmembrane region" description="Helical" evidence="2">
    <location>
        <begin position="162"/>
        <end position="182"/>
    </location>
</feature>